<organism evidence="1 2">
    <name type="scientific">Paeniroseomonas aquatica</name>
    <dbReference type="NCBI Taxonomy" id="373043"/>
    <lineage>
        <taxon>Bacteria</taxon>
        <taxon>Pseudomonadati</taxon>
        <taxon>Pseudomonadota</taxon>
        <taxon>Alphaproteobacteria</taxon>
        <taxon>Acetobacterales</taxon>
        <taxon>Acetobacteraceae</taxon>
        <taxon>Paeniroseomonas</taxon>
    </lineage>
</organism>
<comment type="caution">
    <text evidence="1">The sequence shown here is derived from an EMBL/GenBank/DDBJ whole genome shotgun (WGS) entry which is preliminary data.</text>
</comment>
<evidence type="ECO:0000313" key="2">
    <source>
        <dbReference type="Proteomes" id="UP001529369"/>
    </source>
</evidence>
<protein>
    <recommendedName>
        <fullName evidence="3">SPOR domain-containing protein</fullName>
    </recommendedName>
</protein>
<sequence>MRGIPGRLGHGMALAVLLIGVPAAAQTLPPVGSPPPSAAPAGLAAEAPPLNLSQRGIPAEASAENGVLARDRALASGRRIAWERALAEAGLPATSLSDQRIESLVSSIVIEQERTAPTRYTGRITVNFDPNRVRGALGGGTAVPGATPPPVVAAPASNWLVAVASYRGMTDWLELQRRLRAAGQVAGVDILAIAVDRAKLRLGLRAPAPEVAAELAAAGIALEPLLQPEAVPMPGATPGAAWRLGLAGGG</sequence>
<evidence type="ECO:0008006" key="3">
    <source>
        <dbReference type="Google" id="ProtNLM"/>
    </source>
</evidence>
<gene>
    <name evidence="1" type="ORF">QWZ14_12965</name>
</gene>
<dbReference type="Proteomes" id="UP001529369">
    <property type="component" value="Unassembled WGS sequence"/>
</dbReference>
<accession>A0ABT8A698</accession>
<keyword evidence="2" id="KW-1185">Reference proteome</keyword>
<evidence type="ECO:0000313" key="1">
    <source>
        <dbReference type="EMBL" id="MDN3565275.1"/>
    </source>
</evidence>
<proteinExistence type="predicted"/>
<name>A0ABT8A698_9PROT</name>
<reference evidence="2" key="1">
    <citation type="journal article" date="2019" name="Int. J. Syst. Evol. Microbiol.">
        <title>The Global Catalogue of Microorganisms (GCM) 10K type strain sequencing project: providing services to taxonomists for standard genome sequencing and annotation.</title>
        <authorList>
            <consortium name="The Broad Institute Genomics Platform"/>
            <consortium name="The Broad Institute Genome Sequencing Center for Infectious Disease"/>
            <person name="Wu L."/>
            <person name="Ma J."/>
        </authorList>
    </citation>
    <scope>NUCLEOTIDE SEQUENCE [LARGE SCALE GENOMIC DNA]</scope>
    <source>
        <strain evidence="2">CECT 7131</strain>
    </source>
</reference>
<dbReference type="EMBL" id="JAUFPN010000143">
    <property type="protein sequence ID" value="MDN3565275.1"/>
    <property type="molecule type" value="Genomic_DNA"/>
</dbReference>
<dbReference type="RefSeq" id="WP_290317093.1">
    <property type="nucleotide sequence ID" value="NZ_JAUFPN010000143.1"/>
</dbReference>